<evidence type="ECO:0000313" key="3">
    <source>
        <dbReference type="Proteomes" id="UP000756530"/>
    </source>
</evidence>
<dbReference type="Pfam" id="PF11011">
    <property type="entry name" value="DUF2849"/>
    <property type="match status" value="1"/>
</dbReference>
<evidence type="ECO:0000313" key="2">
    <source>
        <dbReference type="EMBL" id="MBV7379317.1"/>
    </source>
</evidence>
<sequence length="101" mass="10726">MAKRFQPGIVSANDLLSGAVIYLAADGTWVSTMSKAEFITDAERADERLALAETQPEIAVGAYLAPADNSDAGPVPNHFRESFRAEGPSAPARKSWGYANA</sequence>
<dbReference type="InterPro" id="IPR021270">
    <property type="entry name" value="DUF2849"/>
</dbReference>
<accession>A0ABS6T278</accession>
<evidence type="ECO:0000256" key="1">
    <source>
        <dbReference type="SAM" id="MobiDB-lite"/>
    </source>
</evidence>
<reference evidence="2 3" key="1">
    <citation type="submission" date="2021-05" db="EMBL/GenBank/DDBJ databases">
        <title>Culturable bacteria isolated from Daya Bay.</title>
        <authorList>
            <person name="Zheng W."/>
            <person name="Yu S."/>
            <person name="Huang Y."/>
        </authorList>
    </citation>
    <scope>NUCLEOTIDE SEQUENCE [LARGE SCALE GENOMIC DNA]</scope>
    <source>
        <strain evidence="2 3">DP4N28-5</strain>
    </source>
</reference>
<dbReference type="EMBL" id="JAHUZE010000002">
    <property type="protein sequence ID" value="MBV7379317.1"/>
    <property type="molecule type" value="Genomic_DNA"/>
</dbReference>
<comment type="caution">
    <text evidence="2">The sequence shown here is derived from an EMBL/GenBank/DDBJ whole genome shotgun (WGS) entry which is preliminary data.</text>
</comment>
<keyword evidence="3" id="KW-1185">Reference proteome</keyword>
<gene>
    <name evidence="2" type="ORF">KJP28_10280</name>
</gene>
<protein>
    <submittedName>
        <fullName evidence="2">DUF2849 domain-containing protein</fullName>
    </submittedName>
</protein>
<dbReference type="RefSeq" id="WP_218392456.1">
    <property type="nucleotide sequence ID" value="NZ_JAHUZE010000002.1"/>
</dbReference>
<dbReference type="Proteomes" id="UP000756530">
    <property type="component" value="Unassembled WGS sequence"/>
</dbReference>
<organism evidence="2 3">
    <name type="scientific">Maritimibacter dapengensis</name>
    <dbReference type="NCBI Taxonomy" id="2836868"/>
    <lineage>
        <taxon>Bacteria</taxon>
        <taxon>Pseudomonadati</taxon>
        <taxon>Pseudomonadota</taxon>
        <taxon>Alphaproteobacteria</taxon>
        <taxon>Rhodobacterales</taxon>
        <taxon>Roseobacteraceae</taxon>
        <taxon>Maritimibacter</taxon>
    </lineage>
</organism>
<proteinExistence type="predicted"/>
<feature type="region of interest" description="Disordered" evidence="1">
    <location>
        <begin position="69"/>
        <end position="101"/>
    </location>
</feature>
<name>A0ABS6T278_9RHOB</name>